<dbReference type="Pfam" id="PF02309">
    <property type="entry name" value="AUX_IAA"/>
    <property type="match status" value="1"/>
</dbReference>
<dbReference type="Proteomes" id="UP000289738">
    <property type="component" value="Chromosome B04"/>
</dbReference>
<comment type="subunit">
    <text evidence="1">Homodimers and heterodimers.</text>
</comment>
<evidence type="ECO:0000259" key="2">
    <source>
        <dbReference type="Pfam" id="PF02309"/>
    </source>
</evidence>
<evidence type="ECO:0000313" key="4">
    <source>
        <dbReference type="Proteomes" id="UP000289738"/>
    </source>
</evidence>
<comment type="function">
    <text evidence="1">Aux/IAA proteins are short-lived transcriptional factors that function as repressors of early auxin response genes at low auxin concentrations.</text>
</comment>
<keyword evidence="4" id="KW-1185">Reference proteome</keyword>
<dbReference type="EMBL" id="SDMP01000014">
    <property type="protein sequence ID" value="RYR14993.1"/>
    <property type="molecule type" value="Genomic_DNA"/>
</dbReference>
<gene>
    <name evidence="3" type="ORF">Ahy_B04g071717</name>
</gene>
<keyword evidence="1" id="KW-0927">Auxin signaling pathway</keyword>
<dbReference type="InterPro" id="IPR033389">
    <property type="entry name" value="AUX/IAA_dom"/>
</dbReference>
<dbReference type="GO" id="GO:0009734">
    <property type="term" value="P:auxin-activated signaling pathway"/>
    <property type="evidence" value="ECO:0007669"/>
    <property type="project" value="UniProtKB-UniRule"/>
</dbReference>
<feature type="domain" description="AUX/IAA" evidence="2">
    <location>
        <begin position="16"/>
        <end position="64"/>
    </location>
</feature>
<evidence type="ECO:0000256" key="1">
    <source>
        <dbReference type="RuleBase" id="RU004549"/>
    </source>
</evidence>
<organism evidence="3 4">
    <name type="scientific">Arachis hypogaea</name>
    <name type="common">Peanut</name>
    <dbReference type="NCBI Taxonomy" id="3818"/>
    <lineage>
        <taxon>Eukaryota</taxon>
        <taxon>Viridiplantae</taxon>
        <taxon>Streptophyta</taxon>
        <taxon>Embryophyta</taxon>
        <taxon>Tracheophyta</taxon>
        <taxon>Spermatophyta</taxon>
        <taxon>Magnoliopsida</taxon>
        <taxon>eudicotyledons</taxon>
        <taxon>Gunneridae</taxon>
        <taxon>Pentapetalae</taxon>
        <taxon>rosids</taxon>
        <taxon>fabids</taxon>
        <taxon>Fabales</taxon>
        <taxon>Fabaceae</taxon>
        <taxon>Papilionoideae</taxon>
        <taxon>50 kb inversion clade</taxon>
        <taxon>dalbergioids sensu lato</taxon>
        <taxon>Dalbergieae</taxon>
        <taxon>Pterocarpus clade</taxon>
        <taxon>Arachis</taxon>
    </lineage>
</organism>
<keyword evidence="1" id="KW-0805">Transcription regulation</keyword>
<dbReference type="AlphaFoldDB" id="A0A444ZLF5"/>
<accession>A0A444ZLF5</accession>
<protein>
    <recommendedName>
        <fullName evidence="1">Auxin-induced protein</fullName>
    </recommendedName>
</protein>
<comment type="subcellular location">
    <subcellularLocation>
        <location evidence="1">Nucleus</location>
    </subcellularLocation>
</comment>
<dbReference type="GO" id="GO:0005634">
    <property type="term" value="C:nucleus"/>
    <property type="evidence" value="ECO:0007669"/>
    <property type="project" value="UniProtKB-SubCell"/>
</dbReference>
<keyword evidence="1" id="KW-0539">Nucleus</keyword>
<keyword evidence="1" id="KW-0678">Repressor</keyword>
<comment type="similarity">
    <text evidence="1">Belongs to the Aux/IAA family.</text>
</comment>
<evidence type="ECO:0000313" key="3">
    <source>
        <dbReference type="EMBL" id="RYR14993.1"/>
    </source>
</evidence>
<keyword evidence="1" id="KW-0804">Transcription</keyword>
<name>A0A444ZLF5_ARAHY</name>
<reference evidence="3 4" key="1">
    <citation type="submission" date="2019-01" db="EMBL/GenBank/DDBJ databases">
        <title>Sequencing of cultivated peanut Arachis hypogaea provides insights into genome evolution and oil improvement.</title>
        <authorList>
            <person name="Chen X."/>
        </authorList>
    </citation>
    <scope>NUCLEOTIDE SEQUENCE [LARGE SCALE GENOMIC DNA]</scope>
    <source>
        <strain evidence="4">cv. Fuhuasheng</strain>
        <tissue evidence="3">Leaves</tissue>
    </source>
</reference>
<sequence length="75" mass="8382">MQENLVCLDPVTACFGMISGQCGSYGTLGKELLNETKLKDLLHGLEYVLTYEVKDNDSMKDINWPPVASLDHSKY</sequence>
<comment type="caution">
    <text evidence="3">The sequence shown here is derived from an EMBL/GenBank/DDBJ whole genome shotgun (WGS) entry which is preliminary data.</text>
</comment>
<proteinExistence type="inferred from homology"/>